<evidence type="ECO:0000256" key="6">
    <source>
        <dbReference type="ARBA" id="ARBA00023125"/>
    </source>
</evidence>
<organism evidence="11 12">
    <name type="scientific">Paenibacillus paeoniae</name>
    <dbReference type="NCBI Taxonomy" id="2292705"/>
    <lineage>
        <taxon>Bacteria</taxon>
        <taxon>Bacillati</taxon>
        <taxon>Bacillota</taxon>
        <taxon>Bacilli</taxon>
        <taxon>Bacillales</taxon>
        <taxon>Paenibacillaceae</taxon>
        <taxon>Paenibacillus</taxon>
    </lineage>
</organism>
<dbReference type="InterPro" id="IPR018062">
    <property type="entry name" value="HTH_AraC-typ_CS"/>
</dbReference>
<dbReference type="PROSITE" id="PS50110">
    <property type="entry name" value="RESPONSE_REGULATORY"/>
    <property type="match status" value="1"/>
</dbReference>
<comment type="caution">
    <text evidence="11">The sequence shown here is derived from an EMBL/GenBank/DDBJ whole genome shotgun (WGS) entry which is preliminary data.</text>
</comment>
<keyword evidence="4" id="KW-0902">Two-component regulatory system</keyword>
<keyword evidence="7" id="KW-0804">Transcription</keyword>
<evidence type="ECO:0000313" key="12">
    <source>
        <dbReference type="Proteomes" id="UP000261905"/>
    </source>
</evidence>
<proteinExistence type="predicted"/>
<dbReference type="InterPro" id="IPR020449">
    <property type="entry name" value="Tscrpt_reg_AraC-type_HTH"/>
</dbReference>
<evidence type="ECO:0000256" key="3">
    <source>
        <dbReference type="ARBA" id="ARBA00022553"/>
    </source>
</evidence>
<evidence type="ECO:0000256" key="1">
    <source>
        <dbReference type="ARBA" id="ARBA00004496"/>
    </source>
</evidence>
<keyword evidence="5" id="KW-0805">Transcription regulation</keyword>
<dbReference type="InterPro" id="IPR001789">
    <property type="entry name" value="Sig_transdc_resp-reg_receiver"/>
</dbReference>
<dbReference type="GO" id="GO:0043565">
    <property type="term" value="F:sequence-specific DNA binding"/>
    <property type="evidence" value="ECO:0007669"/>
    <property type="project" value="InterPro"/>
</dbReference>
<dbReference type="SUPFAM" id="SSF52172">
    <property type="entry name" value="CheY-like"/>
    <property type="match status" value="1"/>
</dbReference>
<evidence type="ECO:0000259" key="10">
    <source>
        <dbReference type="PROSITE" id="PS50110"/>
    </source>
</evidence>
<dbReference type="EMBL" id="QUBQ01000002">
    <property type="protein sequence ID" value="REK74782.1"/>
    <property type="molecule type" value="Genomic_DNA"/>
</dbReference>
<keyword evidence="12" id="KW-1185">Reference proteome</keyword>
<evidence type="ECO:0000256" key="5">
    <source>
        <dbReference type="ARBA" id="ARBA00023015"/>
    </source>
</evidence>
<dbReference type="RefSeq" id="WP_116046403.1">
    <property type="nucleotide sequence ID" value="NZ_QUBQ01000002.1"/>
</dbReference>
<dbReference type="PROSITE" id="PS00041">
    <property type="entry name" value="HTH_ARAC_FAMILY_1"/>
    <property type="match status" value="1"/>
</dbReference>
<gene>
    <name evidence="11" type="ORF">DX130_14030</name>
</gene>
<feature type="modified residue" description="4-aspartylphosphate" evidence="8">
    <location>
        <position position="54"/>
    </location>
</feature>
<evidence type="ECO:0000256" key="2">
    <source>
        <dbReference type="ARBA" id="ARBA00022490"/>
    </source>
</evidence>
<accession>A0A371PFU4</accession>
<evidence type="ECO:0000256" key="7">
    <source>
        <dbReference type="ARBA" id="ARBA00023163"/>
    </source>
</evidence>
<keyword evidence="2" id="KW-0963">Cytoplasm</keyword>
<evidence type="ECO:0000256" key="4">
    <source>
        <dbReference type="ARBA" id="ARBA00023012"/>
    </source>
</evidence>
<feature type="domain" description="Response regulatory" evidence="10">
    <location>
        <begin position="2"/>
        <end position="119"/>
    </location>
</feature>
<dbReference type="Gene3D" id="1.10.10.60">
    <property type="entry name" value="Homeodomain-like"/>
    <property type="match status" value="2"/>
</dbReference>
<name>A0A371PFU4_9BACL</name>
<dbReference type="OrthoDB" id="159632at2"/>
<dbReference type="SMART" id="SM00342">
    <property type="entry name" value="HTH_ARAC"/>
    <property type="match status" value="1"/>
</dbReference>
<dbReference type="Gene3D" id="3.40.50.2300">
    <property type="match status" value="1"/>
</dbReference>
<dbReference type="GO" id="GO:0003700">
    <property type="term" value="F:DNA-binding transcription factor activity"/>
    <property type="evidence" value="ECO:0007669"/>
    <property type="project" value="InterPro"/>
</dbReference>
<feature type="domain" description="HTH araC/xylS-type" evidence="9">
    <location>
        <begin position="434"/>
        <end position="532"/>
    </location>
</feature>
<dbReference type="GO" id="GO:0005737">
    <property type="term" value="C:cytoplasm"/>
    <property type="evidence" value="ECO:0007669"/>
    <property type="project" value="UniProtKB-SubCell"/>
</dbReference>
<reference evidence="11 12" key="1">
    <citation type="submission" date="2018-08" db="EMBL/GenBank/DDBJ databases">
        <title>Paenibacillus sp. M4BSY-1, whole genome shotgun sequence.</title>
        <authorList>
            <person name="Tuo L."/>
        </authorList>
    </citation>
    <scope>NUCLEOTIDE SEQUENCE [LARGE SCALE GENOMIC DNA]</scope>
    <source>
        <strain evidence="11 12">M4BSY-1</strain>
    </source>
</reference>
<dbReference type="InterPro" id="IPR009057">
    <property type="entry name" value="Homeodomain-like_sf"/>
</dbReference>
<sequence length="537" mass="63480">MKALIVDDEKHVREAIKILVDWKRYQVHTVLEAANGIQAKELISMENPEFIFTDMMMPLMNGMDLLEWIHWHAPRSKTIVISGHDDFHFVRHTMKFGGMDYLLKPIDPQQLEETFRTAVENWVEEEQLRNRQQARVMEINQIKQVYWDKVFSNMIQDPKVYDSMSNQLESEFGFSHTREQGMIAILNIDMMSQSLRNKYSNNMDMLFYTLANIANEYLREARMGYAFRFWGTSNELLVIFWDNHDAAYDVLMRINDGIKQVLRELFHIGIGTMKSLPSELMNSYMEARSVLKQRNLMSEGIWVHKYASHEAVKVPAISFDSFKANIQTAVRSNNTEQIRASITDWIASLLQLPHISTEELELWWHEYTSLKMGLLKGIKPQSLPDTLASQSFAIPLDERGRLKLHHWRDQFTQEMLTISALLFNHLEKENNTVFNIAEYIEQHYQEDITLKHLSDRFFLSREYISRKFKQQFQKNISEFIESIRIEKAKLLLLNPQYKMVQISQMIGYQDEKYFSKVFKKAVGKSPNQYRNENNLRR</sequence>
<dbReference type="Pfam" id="PF00072">
    <property type="entry name" value="Response_reg"/>
    <property type="match status" value="1"/>
</dbReference>
<keyword evidence="6" id="KW-0238">DNA-binding</keyword>
<dbReference type="PRINTS" id="PR00032">
    <property type="entry name" value="HTHARAC"/>
</dbReference>
<dbReference type="CDD" id="cd17536">
    <property type="entry name" value="REC_YesN-like"/>
    <property type="match status" value="1"/>
</dbReference>
<evidence type="ECO:0000313" key="11">
    <source>
        <dbReference type="EMBL" id="REK74782.1"/>
    </source>
</evidence>
<keyword evidence="3 8" id="KW-0597">Phosphoprotein</keyword>
<dbReference type="PANTHER" id="PTHR42713">
    <property type="entry name" value="HISTIDINE KINASE-RELATED"/>
    <property type="match status" value="1"/>
</dbReference>
<dbReference type="GO" id="GO:0000160">
    <property type="term" value="P:phosphorelay signal transduction system"/>
    <property type="evidence" value="ECO:0007669"/>
    <property type="project" value="UniProtKB-KW"/>
</dbReference>
<dbReference type="Proteomes" id="UP000261905">
    <property type="component" value="Unassembled WGS sequence"/>
</dbReference>
<dbReference type="PANTHER" id="PTHR42713:SF3">
    <property type="entry name" value="TRANSCRIPTIONAL REGULATORY PROTEIN HPTR"/>
    <property type="match status" value="1"/>
</dbReference>
<comment type="subcellular location">
    <subcellularLocation>
        <location evidence="1">Cytoplasm</location>
    </subcellularLocation>
</comment>
<dbReference type="InterPro" id="IPR018060">
    <property type="entry name" value="HTH_AraC"/>
</dbReference>
<evidence type="ECO:0000259" key="9">
    <source>
        <dbReference type="PROSITE" id="PS01124"/>
    </source>
</evidence>
<dbReference type="AlphaFoldDB" id="A0A371PFU4"/>
<dbReference type="SMART" id="SM00448">
    <property type="entry name" value="REC"/>
    <property type="match status" value="1"/>
</dbReference>
<evidence type="ECO:0000256" key="8">
    <source>
        <dbReference type="PROSITE-ProRule" id="PRU00169"/>
    </source>
</evidence>
<dbReference type="SUPFAM" id="SSF46689">
    <property type="entry name" value="Homeodomain-like"/>
    <property type="match status" value="2"/>
</dbReference>
<dbReference type="Pfam" id="PF12833">
    <property type="entry name" value="HTH_18"/>
    <property type="match status" value="1"/>
</dbReference>
<dbReference type="InterPro" id="IPR011006">
    <property type="entry name" value="CheY-like_superfamily"/>
</dbReference>
<dbReference type="PROSITE" id="PS01124">
    <property type="entry name" value="HTH_ARAC_FAMILY_2"/>
    <property type="match status" value="1"/>
</dbReference>
<protein>
    <submittedName>
        <fullName evidence="11">Response regulator</fullName>
    </submittedName>
</protein>
<dbReference type="InterPro" id="IPR051552">
    <property type="entry name" value="HptR"/>
</dbReference>